<feature type="domain" description="G-protein coupled receptors family 1 profile" evidence="15">
    <location>
        <begin position="53"/>
        <end position="314"/>
    </location>
</feature>
<keyword evidence="7" id="KW-0157">Chromophore</keyword>
<dbReference type="Gene3D" id="1.20.1070.10">
    <property type="entry name" value="Rhodopsin 7-helix transmembrane proteins"/>
    <property type="match status" value="1"/>
</dbReference>
<evidence type="ECO:0000256" key="11">
    <source>
        <dbReference type="ARBA" id="ARBA00023224"/>
    </source>
</evidence>
<dbReference type="Pfam" id="PF00001">
    <property type="entry name" value="7tm_1"/>
    <property type="match status" value="1"/>
</dbReference>
<keyword evidence="4 12" id="KW-0812">Transmembrane</keyword>
<dbReference type="Proteomes" id="UP000694888">
    <property type="component" value="Unplaced"/>
</dbReference>
<evidence type="ECO:0000256" key="2">
    <source>
        <dbReference type="ARBA" id="ARBA00022543"/>
    </source>
</evidence>
<evidence type="ECO:0000256" key="5">
    <source>
        <dbReference type="ARBA" id="ARBA00022925"/>
    </source>
</evidence>
<evidence type="ECO:0000256" key="12">
    <source>
        <dbReference type="RuleBase" id="RU000688"/>
    </source>
</evidence>
<evidence type="ECO:0000256" key="8">
    <source>
        <dbReference type="ARBA" id="ARBA00023040"/>
    </source>
</evidence>
<evidence type="ECO:0000256" key="3">
    <source>
        <dbReference type="ARBA" id="ARBA00022606"/>
    </source>
</evidence>
<evidence type="ECO:0000256" key="6">
    <source>
        <dbReference type="ARBA" id="ARBA00022989"/>
    </source>
</evidence>
<evidence type="ECO:0000256" key="4">
    <source>
        <dbReference type="ARBA" id="ARBA00022692"/>
    </source>
</evidence>
<evidence type="ECO:0000256" key="1">
    <source>
        <dbReference type="ARBA" id="ARBA00004141"/>
    </source>
</evidence>
<comment type="similarity">
    <text evidence="12">Belongs to the G-protein coupled receptor 1 family.</text>
</comment>
<keyword evidence="16" id="KW-1185">Reference proteome</keyword>
<feature type="region of interest" description="Disordered" evidence="13">
    <location>
        <begin position="339"/>
        <end position="365"/>
    </location>
</feature>
<feature type="transmembrane region" description="Helical" evidence="14">
    <location>
        <begin position="258"/>
        <end position="285"/>
    </location>
</feature>
<evidence type="ECO:0000256" key="7">
    <source>
        <dbReference type="ARBA" id="ARBA00022991"/>
    </source>
</evidence>
<protein>
    <submittedName>
        <fullName evidence="17 18">Rhodopsin, GQ-coupled</fullName>
    </submittedName>
</protein>
<dbReference type="InterPro" id="IPR017452">
    <property type="entry name" value="GPCR_Rhodpsn_7TM"/>
</dbReference>
<accession>A0ABM1A9W7</accession>
<dbReference type="SMART" id="SM01381">
    <property type="entry name" value="7TM_GPCR_Srsx"/>
    <property type="match status" value="1"/>
</dbReference>
<feature type="transmembrane region" description="Helical" evidence="14">
    <location>
        <begin position="297"/>
        <end position="317"/>
    </location>
</feature>
<keyword evidence="11 12" id="KW-0807">Transducer</keyword>
<feature type="transmembrane region" description="Helical" evidence="14">
    <location>
        <begin position="200"/>
        <end position="222"/>
    </location>
</feature>
<dbReference type="PROSITE" id="PS00237">
    <property type="entry name" value="G_PROTEIN_RECEP_F1_1"/>
    <property type="match status" value="1"/>
</dbReference>
<dbReference type="PROSITE" id="PS50262">
    <property type="entry name" value="G_PROTEIN_RECEP_F1_2"/>
    <property type="match status" value="1"/>
</dbReference>
<dbReference type="RefSeq" id="XP_035828342.1">
    <property type="nucleotide sequence ID" value="XM_035972449.1"/>
</dbReference>
<dbReference type="PANTHER" id="PTHR24240">
    <property type="entry name" value="OPSIN"/>
    <property type="match status" value="1"/>
</dbReference>
<dbReference type="RefSeq" id="XP_012943629.1">
    <property type="nucleotide sequence ID" value="XM_013088175.2"/>
</dbReference>
<evidence type="ECO:0000256" key="10">
    <source>
        <dbReference type="ARBA" id="ARBA00023170"/>
    </source>
</evidence>
<evidence type="ECO:0000313" key="16">
    <source>
        <dbReference type="Proteomes" id="UP000694888"/>
    </source>
</evidence>
<feature type="transmembrane region" description="Helical" evidence="14">
    <location>
        <begin position="118"/>
        <end position="139"/>
    </location>
</feature>
<dbReference type="InterPro" id="IPR000276">
    <property type="entry name" value="GPCR_Rhodpsn"/>
</dbReference>
<keyword evidence="6 14" id="KW-1133">Transmembrane helix</keyword>
<proteinExistence type="inferred from homology"/>
<dbReference type="GeneID" id="101859669"/>
<keyword evidence="2" id="KW-0600">Photoreceptor protein</keyword>
<keyword evidence="9 14" id="KW-0472">Membrane</keyword>
<keyword evidence="10 12" id="KW-0675">Receptor</keyword>
<organism evidence="16 17">
    <name type="scientific">Aplysia californica</name>
    <name type="common">California sea hare</name>
    <dbReference type="NCBI Taxonomy" id="6500"/>
    <lineage>
        <taxon>Eukaryota</taxon>
        <taxon>Metazoa</taxon>
        <taxon>Spiralia</taxon>
        <taxon>Lophotrochozoa</taxon>
        <taxon>Mollusca</taxon>
        <taxon>Gastropoda</taxon>
        <taxon>Heterobranchia</taxon>
        <taxon>Euthyneura</taxon>
        <taxon>Tectipleura</taxon>
        <taxon>Aplysiida</taxon>
        <taxon>Aplysioidea</taxon>
        <taxon>Aplysiidae</taxon>
        <taxon>Aplysia</taxon>
    </lineage>
</organism>
<dbReference type="PROSITE" id="PS00238">
    <property type="entry name" value="OPSIN"/>
    <property type="match status" value="1"/>
</dbReference>
<dbReference type="PRINTS" id="PR00237">
    <property type="entry name" value="GPCRRHODOPSN"/>
</dbReference>
<dbReference type="InterPro" id="IPR027430">
    <property type="entry name" value="Retinal_BS"/>
</dbReference>
<feature type="transmembrane region" description="Helical" evidence="14">
    <location>
        <begin position="35"/>
        <end position="61"/>
    </location>
</feature>
<evidence type="ECO:0000256" key="14">
    <source>
        <dbReference type="SAM" id="Phobius"/>
    </source>
</evidence>
<gene>
    <name evidence="17 18" type="primary">LOC101859669</name>
</gene>
<sequence length="365" mass="39553">MSASNGVLVLAANSSAGTAVTWDSSANCNAVPYTFHLVVGIFITIVGILAVVGNVLVLCTFARHSSLRTSSNLLVVNLTVADLVMSSLDFPILAISSYKGCWVMGFLGCQVYGVSSGVAGLVTINTLAAISVDRFVVVVHRLSPMHQMGKSTTGVIIIAIWALSVIWAVLPITGVSSYRLEGMGTSCTFDYASRTSSNRWFFIALVIFNFFIPLALIIFSYWRIYASVRAVKRELKLLQSARTSILRKRFEVQAEIKTAITALVIISIFCLAWTPYVIIAFVGLYGPTTAIDPLVSMFPNILAKISTVSNPILYSIGHPEVRKKMKKLFLPGQQDSSWRATSATAGNSSPAQSENMNNISLPTYL</sequence>
<keyword evidence="3" id="KW-0716">Sensory transduction</keyword>
<dbReference type="InterPro" id="IPR050125">
    <property type="entry name" value="GPCR_opsins"/>
</dbReference>
<reference evidence="17 18" key="1">
    <citation type="submission" date="2025-05" db="UniProtKB">
        <authorList>
            <consortium name="RefSeq"/>
        </authorList>
    </citation>
    <scope>IDENTIFICATION</scope>
</reference>
<evidence type="ECO:0000259" key="15">
    <source>
        <dbReference type="PROSITE" id="PS50262"/>
    </source>
</evidence>
<evidence type="ECO:0000256" key="13">
    <source>
        <dbReference type="SAM" id="MobiDB-lite"/>
    </source>
</evidence>
<evidence type="ECO:0000313" key="18">
    <source>
        <dbReference type="RefSeq" id="XP_035828342.1"/>
    </source>
</evidence>
<evidence type="ECO:0000256" key="9">
    <source>
        <dbReference type="ARBA" id="ARBA00023136"/>
    </source>
</evidence>
<keyword evidence="8 12" id="KW-0297">G-protein coupled receptor</keyword>
<name>A0ABM1A9W7_APLCA</name>
<feature type="transmembrane region" description="Helical" evidence="14">
    <location>
        <begin position="73"/>
        <end position="98"/>
    </location>
</feature>
<evidence type="ECO:0000313" key="17">
    <source>
        <dbReference type="RefSeq" id="XP_012943629.1"/>
    </source>
</evidence>
<keyword evidence="5" id="KW-0681">Retinal protein</keyword>
<feature type="transmembrane region" description="Helical" evidence="14">
    <location>
        <begin position="151"/>
        <end position="170"/>
    </location>
</feature>
<comment type="subcellular location">
    <subcellularLocation>
        <location evidence="1">Membrane</location>
        <topology evidence="1">Multi-pass membrane protein</topology>
    </subcellularLocation>
</comment>
<dbReference type="SUPFAM" id="SSF81321">
    <property type="entry name" value="Family A G protein-coupled receptor-like"/>
    <property type="match status" value="1"/>
</dbReference>